<evidence type="ECO:0000313" key="6">
    <source>
        <dbReference type="Proteomes" id="UP000619486"/>
    </source>
</evidence>
<dbReference type="GO" id="GO:0031411">
    <property type="term" value="C:gas vesicle"/>
    <property type="evidence" value="ECO:0007669"/>
    <property type="project" value="UniProtKB-SubCell"/>
</dbReference>
<comment type="caution">
    <text evidence="5">The sequence shown here is derived from an EMBL/GenBank/DDBJ whole genome shotgun (WGS) entry which is preliminary data.</text>
</comment>
<evidence type="ECO:0000313" key="5">
    <source>
        <dbReference type="EMBL" id="GGT15754.1"/>
    </source>
</evidence>
<dbReference type="EMBL" id="BMQQ01000001">
    <property type="protein sequence ID" value="GGT15754.1"/>
    <property type="molecule type" value="Genomic_DNA"/>
</dbReference>
<accession>A0A918GX29</accession>
<name>A0A918GX29_9ACTN</name>
<dbReference type="AlphaFoldDB" id="A0A918GX29"/>
<keyword evidence="1" id="KW-0304">Gas vesicle</keyword>
<organism evidence="5 6">
    <name type="scientific">Streptomyces purpureus</name>
    <dbReference type="NCBI Taxonomy" id="1951"/>
    <lineage>
        <taxon>Bacteria</taxon>
        <taxon>Bacillati</taxon>
        <taxon>Actinomycetota</taxon>
        <taxon>Actinomycetes</taxon>
        <taxon>Kitasatosporales</taxon>
        <taxon>Streptomycetaceae</taxon>
        <taxon>Streptomyces</taxon>
    </lineage>
</organism>
<dbReference type="Proteomes" id="UP000619486">
    <property type="component" value="Unassembled WGS sequence"/>
</dbReference>
<proteinExistence type="inferred from homology"/>
<sequence length="305" mass="32061">MTATDPDPGPGLVYVYAAVRPGQGLGDTVRVLTGVAGAGVELLESVAEGATGAPAQDDAPAVAFAVSLVPARDFGEEALKERFEDLDWLADVARAHHAVVESLAACTGVLPLRLATVYRDRERARAALTARRDGLDARLALLAGQAEYGVKVYVSEAADDSGEDAVLRPAEDTRQPAGQGSGLSPGKACLRRRRAQHGLRETRQRKAAEVADRIAGVADGFALPRVRHPLQQGPLVAPGLGANVVNDAYLVPDESAEAFAAEVAAVTAEEGIRVEVTGPWAPYSFAMPPEQPSAPRAPRRTEPER</sequence>
<comment type="similarity">
    <text evidence="3">Belongs to the gas vesicle GvpF/GvpL family.</text>
</comment>
<protein>
    <submittedName>
        <fullName evidence="5">Gas vesicle protein</fullName>
    </submittedName>
</protein>
<dbReference type="InterPro" id="IPR009430">
    <property type="entry name" value="GvpL/GvpF"/>
</dbReference>
<evidence type="ECO:0000256" key="3">
    <source>
        <dbReference type="ARBA" id="ARBA00035643"/>
    </source>
</evidence>
<evidence type="ECO:0000256" key="4">
    <source>
        <dbReference type="SAM" id="MobiDB-lite"/>
    </source>
</evidence>
<comment type="subcellular location">
    <subcellularLocation>
        <location evidence="2">Gas vesicle</location>
    </subcellularLocation>
</comment>
<keyword evidence="6" id="KW-1185">Reference proteome</keyword>
<gene>
    <name evidence="5" type="ORF">GCM10014713_05730</name>
</gene>
<dbReference type="RefSeq" id="WP_189199624.1">
    <property type="nucleotide sequence ID" value="NZ_BMQQ01000001.1"/>
</dbReference>
<dbReference type="PANTHER" id="PTHR36852">
    <property type="entry name" value="PROTEIN GVPL 2"/>
    <property type="match status" value="1"/>
</dbReference>
<evidence type="ECO:0000256" key="2">
    <source>
        <dbReference type="ARBA" id="ARBA00035108"/>
    </source>
</evidence>
<reference evidence="5" key="1">
    <citation type="journal article" date="2014" name="Int. J. Syst. Evol. Microbiol.">
        <title>Complete genome sequence of Corynebacterium casei LMG S-19264T (=DSM 44701T), isolated from a smear-ripened cheese.</title>
        <authorList>
            <consortium name="US DOE Joint Genome Institute (JGI-PGF)"/>
            <person name="Walter F."/>
            <person name="Albersmeier A."/>
            <person name="Kalinowski J."/>
            <person name="Ruckert C."/>
        </authorList>
    </citation>
    <scope>NUCLEOTIDE SEQUENCE</scope>
    <source>
        <strain evidence="5">JCM 3172</strain>
    </source>
</reference>
<dbReference type="PANTHER" id="PTHR36852:SF1">
    <property type="entry name" value="PROTEIN GVPL 2"/>
    <property type="match status" value="1"/>
</dbReference>
<dbReference type="Pfam" id="PF06386">
    <property type="entry name" value="GvpL_GvpF"/>
    <property type="match status" value="1"/>
</dbReference>
<dbReference type="GO" id="GO:0031412">
    <property type="term" value="P:gas vesicle organization"/>
    <property type="evidence" value="ECO:0007669"/>
    <property type="project" value="InterPro"/>
</dbReference>
<evidence type="ECO:0000256" key="1">
    <source>
        <dbReference type="ARBA" id="ARBA00022987"/>
    </source>
</evidence>
<reference evidence="5" key="2">
    <citation type="submission" date="2020-09" db="EMBL/GenBank/DDBJ databases">
        <authorList>
            <person name="Sun Q."/>
            <person name="Ohkuma M."/>
        </authorList>
    </citation>
    <scope>NUCLEOTIDE SEQUENCE</scope>
    <source>
        <strain evidence="5">JCM 3172</strain>
    </source>
</reference>
<feature type="region of interest" description="Disordered" evidence="4">
    <location>
        <begin position="283"/>
        <end position="305"/>
    </location>
</feature>